<evidence type="ECO:0000256" key="2">
    <source>
        <dbReference type="ARBA" id="ARBA00022679"/>
    </source>
</evidence>
<dbReference type="SUPFAM" id="SSF52833">
    <property type="entry name" value="Thioredoxin-like"/>
    <property type="match status" value="1"/>
</dbReference>
<dbReference type="SUPFAM" id="SSF47616">
    <property type="entry name" value="GST C-terminal domain-like"/>
    <property type="match status" value="1"/>
</dbReference>
<accession>A0A4R6M996</accession>
<comment type="caution">
    <text evidence="7">The sequence shown here is derived from an EMBL/GenBank/DDBJ whole genome shotgun (WGS) entry which is preliminary data.</text>
</comment>
<dbReference type="PANTHER" id="PTHR44051">
    <property type="entry name" value="GLUTATHIONE S-TRANSFERASE-RELATED"/>
    <property type="match status" value="1"/>
</dbReference>
<proteinExistence type="inferred from homology"/>
<dbReference type="EMBL" id="SNXC01000011">
    <property type="protein sequence ID" value="TDO98077.1"/>
    <property type="molecule type" value="Genomic_DNA"/>
</dbReference>
<organism evidence="7 8">
    <name type="scientific">Marinomonas balearica</name>
    <dbReference type="NCBI Taxonomy" id="491947"/>
    <lineage>
        <taxon>Bacteria</taxon>
        <taxon>Pseudomonadati</taxon>
        <taxon>Pseudomonadota</taxon>
        <taxon>Gammaproteobacteria</taxon>
        <taxon>Oceanospirillales</taxon>
        <taxon>Oceanospirillaceae</taxon>
        <taxon>Marinomonas</taxon>
    </lineage>
</organism>
<dbReference type="Pfam" id="PF00043">
    <property type="entry name" value="GST_C"/>
    <property type="match status" value="1"/>
</dbReference>
<keyword evidence="8" id="KW-1185">Reference proteome</keyword>
<feature type="domain" description="GST C-terminal" evidence="6">
    <location>
        <begin position="86"/>
        <end position="222"/>
    </location>
</feature>
<dbReference type="InterPro" id="IPR004045">
    <property type="entry name" value="Glutathione_S-Trfase_N"/>
</dbReference>
<dbReference type="OrthoDB" id="9810080at2"/>
<dbReference type="Pfam" id="PF02798">
    <property type="entry name" value="GST_N"/>
    <property type="match status" value="1"/>
</dbReference>
<dbReference type="EC" id="2.5.1.18" evidence="1"/>
<dbReference type="RefSeq" id="WP_133503496.1">
    <property type="nucleotide sequence ID" value="NZ_SNXC01000011.1"/>
</dbReference>
<protein>
    <recommendedName>
        <fullName evidence="1">glutathione transferase</fullName>
        <ecNumber evidence="1">2.5.1.18</ecNumber>
    </recommendedName>
</protein>
<dbReference type="InterPro" id="IPR010987">
    <property type="entry name" value="Glutathione-S-Trfase_C-like"/>
</dbReference>
<dbReference type="SFLD" id="SFLDS00019">
    <property type="entry name" value="Glutathione_Transferase_(cytos"/>
    <property type="match status" value="1"/>
</dbReference>
<feature type="domain" description="GST N-terminal" evidence="5">
    <location>
        <begin position="1"/>
        <end position="80"/>
    </location>
</feature>
<evidence type="ECO:0000259" key="6">
    <source>
        <dbReference type="PROSITE" id="PS50405"/>
    </source>
</evidence>
<dbReference type="PROSITE" id="PS50405">
    <property type="entry name" value="GST_CTER"/>
    <property type="match status" value="1"/>
</dbReference>
<dbReference type="PROSITE" id="PS50404">
    <property type="entry name" value="GST_NTER"/>
    <property type="match status" value="1"/>
</dbReference>
<dbReference type="GO" id="GO:0004601">
    <property type="term" value="F:peroxidase activity"/>
    <property type="evidence" value="ECO:0007669"/>
    <property type="project" value="UniProtKB-ARBA"/>
</dbReference>
<dbReference type="CDD" id="cd03189">
    <property type="entry name" value="GST_C_GTT1_like"/>
    <property type="match status" value="1"/>
</dbReference>
<dbReference type="SFLD" id="SFLDG00358">
    <property type="entry name" value="Main_(cytGST)"/>
    <property type="match status" value="1"/>
</dbReference>
<dbReference type="Gene3D" id="1.20.1050.10">
    <property type="match status" value="1"/>
</dbReference>
<dbReference type="Proteomes" id="UP000294656">
    <property type="component" value="Unassembled WGS sequence"/>
</dbReference>
<evidence type="ECO:0000256" key="3">
    <source>
        <dbReference type="ARBA" id="ARBA00047960"/>
    </source>
</evidence>
<dbReference type="PANTHER" id="PTHR44051:SF9">
    <property type="entry name" value="GLUTATHIONE S-TRANSFERASE 1"/>
    <property type="match status" value="1"/>
</dbReference>
<dbReference type="InterPro" id="IPR004046">
    <property type="entry name" value="GST_C"/>
</dbReference>
<dbReference type="InterPro" id="IPR040079">
    <property type="entry name" value="Glutathione_S-Trfase"/>
</dbReference>
<reference evidence="7 8" key="1">
    <citation type="submission" date="2019-03" db="EMBL/GenBank/DDBJ databases">
        <title>Genomic Encyclopedia of Type Strains, Phase III (KMG-III): the genomes of soil and plant-associated and newly described type strains.</title>
        <authorList>
            <person name="Whitman W."/>
        </authorList>
    </citation>
    <scope>NUCLEOTIDE SEQUENCE [LARGE SCALE GENOMIC DNA]</scope>
    <source>
        <strain evidence="7 8">CECT 7378</strain>
    </source>
</reference>
<keyword evidence="2 7" id="KW-0808">Transferase</keyword>
<evidence type="ECO:0000313" key="7">
    <source>
        <dbReference type="EMBL" id="TDO98077.1"/>
    </source>
</evidence>
<dbReference type="AlphaFoldDB" id="A0A4R6M996"/>
<dbReference type="FunFam" id="3.40.30.10:FF:000156">
    <property type="entry name" value="Glutathione S-transferase 1"/>
    <property type="match status" value="1"/>
</dbReference>
<comment type="similarity">
    <text evidence="4">Belongs to the GST superfamily.</text>
</comment>
<sequence>MITLHHLENSRSQRVAWALESLGLEYEVKLYKRDSSASAPESLKKIHALGKAPVLEDGDVVIAESGAILEYLCDCYDDENRLSPHSMEDKLNYRYWMHFAEGSLMPLLVMTLIFNKVPKQPMPFFVKPIAKGLCDKIQKNFVTPRLMPMIELIEDTLSQQTWFVGERMTAADMQMSFPVQALARAVEMENYPNIQRFINQMEDSDSYIKAKERVGAFGPLTS</sequence>
<dbReference type="Gene3D" id="3.40.30.10">
    <property type="entry name" value="Glutaredoxin"/>
    <property type="match status" value="1"/>
</dbReference>
<evidence type="ECO:0000256" key="4">
    <source>
        <dbReference type="RuleBase" id="RU003494"/>
    </source>
</evidence>
<evidence type="ECO:0000259" key="5">
    <source>
        <dbReference type="PROSITE" id="PS50404"/>
    </source>
</evidence>
<dbReference type="GO" id="GO:0005737">
    <property type="term" value="C:cytoplasm"/>
    <property type="evidence" value="ECO:0007669"/>
    <property type="project" value="UniProtKB-ARBA"/>
</dbReference>
<dbReference type="CDD" id="cd03046">
    <property type="entry name" value="GST_N_GTT1_like"/>
    <property type="match status" value="1"/>
</dbReference>
<gene>
    <name evidence="7" type="ORF">DFP79_1710</name>
</gene>
<evidence type="ECO:0000313" key="8">
    <source>
        <dbReference type="Proteomes" id="UP000294656"/>
    </source>
</evidence>
<dbReference type="GO" id="GO:0004364">
    <property type="term" value="F:glutathione transferase activity"/>
    <property type="evidence" value="ECO:0007669"/>
    <property type="project" value="UniProtKB-EC"/>
</dbReference>
<dbReference type="SFLD" id="SFLDG01150">
    <property type="entry name" value="Main.1:_Beta-like"/>
    <property type="match status" value="1"/>
</dbReference>
<dbReference type="InterPro" id="IPR036249">
    <property type="entry name" value="Thioredoxin-like_sf"/>
</dbReference>
<comment type="catalytic activity">
    <reaction evidence="3">
        <text>RX + glutathione = an S-substituted glutathione + a halide anion + H(+)</text>
        <dbReference type="Rhea" id="RHEA:16437"/>
        <dbReference type="ChEBI" id="CHEBI:15378"/>
        <dbReference type="ChEBI" id="CHEBI:16042"/>
        <dbReference type="ChEBI" id="CHEBI:17792"/>
        <dbReference type="ChEBI" id="CHEBI:57925"/>
        <dbReference type="ChEBI" id="CHEBI:90779"/>
        <dbReference type="EC" id="2.5.1.18"/>
    </reaction>
</comment>
<evidence type="ECO:0000256" key="1">
    <source>
        <dbReference type="ARBA" id="ARBA00012452"/>
    </source>
</evidence>
<dbReference type="InterPro" id="IPR036282">
    <property type="entry name" value="Glutathione-S-Trfase_C_sf"/>
</dbReference>
<name>A0A4R6M996_9GAMM</name>